<dbReference type="Proteomes" id="UP000479000">
    <property type="component" value="Unassembled WGS sequence"/>
</dbReference>
<proteinExistence type="predicted"/>
<evidence type="ECO:0000313" key="2">
    <source>
        <dbReference type="Proteomes" id="UP000479000"/>
    </source>
</evidence>
<dbReference type="EMBL" id="CADCXU010023202">
    <property type="protein sequence ID" value="CAB0010751.1"/>
    <property type="molecule type" value="Genomic_DNA"/>
</dbReference>
<sequence length="405" mass="46916">MSSIFIFLIGNTEEGLNSNAFSWCRDLTNQTEQWLWDMDEFSLKYRCQTLSSDGLQTVNRRRHDSLAILVRLLILVRLAVPINPPEKRASPDRPGTHDGISSEISPYLKSLNCQGYKRKRQFINSFNVPLTSHFSFVRSPARYFWLEWRCRSVKLQANASELKHCATGFSGMYQYYIYDILRSIRKPFQWGCTKQFISGRASFNTVCSNNVQSPQCSRPDSPEGMRSFHTRKRCGKFTVIRIAENNMRLRERNRRYPRGAPVLFPRGQRKDGAEEGVVRMVMFRIPSRPCQTRWQAKKLRWRREHIPNDRRSCRRVTVEPVGNKEILYFFSSYTKYLFPLWASKGDDGVEGGISAKTLLGFTRKLKVLSQGENGPGFGSTTLSLPQRIESCATAMFSFVQLREHL</sequence>
<dbReference type="AlphaFoldDB" id="A0A6H5H409"/>
<protein>
    <submittedName>
        <fullName evidence="1">Uncharacterized protein</fullName>
    </submittedName>
</protein>
<organism evidence="1 2">
    <name type="scientific">Nesidiocoris tenuis</name>
    <dbReference type="NCBI Taxonomy" id="355587"/>
    <lineage>
        <taxon>Eukaryota</taxon>
        <taxon>Metazoa</taxon>
        <taxon>Ecdysozoa</taxon>
        <taxon>Arthropoda</taxon>
        <taxon>Hexapoda</taxon>
        <taxon>Insecta</taxon>
        <taxon>Pterygota</taxon>
        <taxon>Neoptera</taxon>
        <taxon>Paraneoptera</taxon>
        <taxon>Hemiptera</taxon>
        <taxon>Heteroptera</taxon>
        <taxon>Panheteroptera</taxon>
        <taxon>Cimicomorpha</taxon>
        <taxon>Miridae</taxon>
        <taxon>Dicyphina</taxon>
        <taxon>Nesidiocoris</taxon>
    </lineage>
</organism>
<name>A0A6H5H409_9HEMI</name>
<gene>
    <name evidence="1" type="ORF">NTEN_LOCUS15759</name>
</gene>
<reference evidence="1 2" key="1">
    <citation type="submission" date="2020-02" db="EMBL/GenBank/DDBJ databases">
        <authorList>
            <person name="Ferguson B K."/>
        </authorList>
    </citation>
    <scope>NUCLEOTIDE SEQUENCE [LARGE SCALE GENOMIC DNA]</scope>
</reference>
<evidence type="ECO:0000313" key="1">
    <source>
        <dbReference type="EMBL" id="CAB0010751.1"/>
    </source>
</evidence>
<accession>A0A6H5H409</accession>
<keyword evidence="2" id="KW-1185">Reference proteome</keyword>